<accession>A0A1X6ZNB0</accession>
<dbReference type="InterPro" id="IPR029069">
    <property type="entry name" value="HotDog_dom_sf"/>
</dbReference>
<evidence type="ECO:0008006" key="3">
    <source>
        <dbReference type="Google" id="ProtNLM"/>
    </source>
</evidence>
<dbReference type="Pfam" id="PF13279">
    <property type="entry name" value="4HBT_2"/>
    <property type="match status" value="1"/>
</dbReference>
<evidence type="ECO:0000313" key="1">
    <source>
        <dbReference type="EMBL" id="SLN56106.1"/>
    </source>
</evidence>
<dbReference type="SUPFAM" id="SSF54637">
    <property type="entry name" value="Thioesterase/thiol ester dehydrase-isomerase"/>
    <property type="match status" value="1"/>
</dbReference>
<name>A0A1X6ZNB0_9RHOB</name>
<dbReference type="PANTHER" id="PTHR12475">
    <property type="match status" value="1"/>
</dbReference>
<dbReference type="Gene3D" id="3.10.129.10">
    <property type="entry name" value="Hotdog Thioesterase"/>
    <property type="match status" value="1"/>
</dbReference>
<dbReference type="RefSeq" id="WP_085888801.1">
    <property type="nucleotide sequence ID" value="NZ_FWFN01000005.1"/>
</dbReference>
<organism evidence="1 2">
    <name type="scientific">Pseudooceanicola marinus</name>
    <dbReference type="NCBI Taxonomy" id="396013"/>
    <lineage>
        <taxon>Bacteria</taxon>
        <taxon>Pseudomonadati</taxon>
        <taxon>Pseudomonadota</taxon>
        <taxon>Alphaproteobacteria</taxon>
        <taxon>Rhodobacterales</taxon>
        <taxon>Paracoccaceae</taxon>
        <taxon>Pseudooceanicola</taxon>
    </lineage>
</organism>
<dbReference type="Proteomes" id="UP000193963">
    <property type="component" value="Unassembled WGS sequence"/>
</dbReference>
<dbReference type="PANTHER" id="PTHR12475:SF4">
    <property type="entry name" value="PROTEIN THEM6"/>
    <property type="match status" value="1"/>
</dbReference>
<gene>
    <name evidence="1" type="ORF">PSM7751_02775</name>
</gene>
<dbReference type="OrthoDB" id="3727779at2"/>
<dbReference type="CDD" id="cd00586">
    <property type="entry name" value="4HBT"/>
    <property type="match status" value="1"/>
</dbReference>
<evidence type="ECO:0000313" key="2">
    <source>
        <dbReference type="Proteomes" id="UP000193963"/>
    </source>
</evidence>
<keyword evidence="2" id="KW-1185">Reference proteome</keyword>
<reference evidence="2" key="1">
    <citation type="submission" date="2017-03" db="EMBL/GenBank/DDBJ databases">
        <authorList>
            <person name="Rodrigo-Torres L."/>
            <person name="Arahal R.D."/>
            <person name="Lucena T."/>
        </authorList>
    </citation>
    <scope>NUCLEOTIDE SEQUENCE [LARGE SCALE GENOMIC DNA]</scope>
    <source>
        <strain evidence="2">CECT 7751</strain>
    </source>
</reference>
<dbReference type="EMBL" id="FWFN01000005">
    <property type="protein sequence ID" value="SLN56106.1"/>
    <property type="molecule type" value="Genomic_DNA"/>
</dbReference>
<protein>
    <recommendedName>
        <fullName evidence="3">Thioesterase superfamily protein</fullName>
    </recommendedName>
</protein>
<dbReference type="InterPro" id="IPR051490">
    <property type="entry name" value="THEM6_lcsJ_thioesterase"/>
</dbReference>
<proteinExistence type="predicted"/>
<sequence>MYPYIRLAKEYLKFRNAPKLRPGETHVSHHIVWPWDIDPWMELNNGRTLTIFDLGRIPYAARSGLFEVMKREKWGLTVAGTAIRYRKRLTAFTRVEMRTRLMGIDKRFIYIEQSMWSGGECANHATLRTGVIRNRKLVPTEEVARALGPEIALPELPAWAETLFAAENDRPWPPQM</sequence>
<dbReference type="AlphaFoldDB" id="A0A1X6ZNB0"/>